<accession>A0ABR2H2G5</accession>
<evidence type="ECO:0000313" key="5">
    <source>
        <dbReference type="EMBL" id="KAK8839777.1"/>
    </source>
</evidence>
<dbReference type="PANTHER" id="PTHR10352">
    <property type="entry name" value="EUKARYOTIC TRANSLATION INITIATION FACTOR 3 SUBUNIT G"/>
    <property type="match status" value="1"/>
</dbReference>
<dbReference type="SMART" id="SM00360">
    <property type="entry name" value="RRM"/>
    <property type="match status" value="2"/>
</dbReference>
<dbReference type="EMBL" id="JAPFFF010000050">
    <property type="protein sequence ID" value="KAK8839777.1"/>
    <property type="molecule type" value="Genomic_DNA"/>
</dbReference>
<proteinExistence type="predicted"/>
<evidence type="ECO:0000259" key="4">
    <source>
        <dbReference type="PROSITE" id="PS50102"/>
    </source>
</evidence>
<gene>
    <name evidence="5" type="ORF">M9Y10_031483</name>
</gene>
<keyword evidence="2 3" id="KW-0694">RNA-binding</keyword>
<protein>
    <recommendedName>
        <fullName evidence="4">RRM domain-containing protein</fullName>
    </recommendedName>
</protein>
<dbReference type="Gene3D" id="3.30.70.330">
    <property type="match status" value="2"/>
</dbReference>
<dbReference type="InterPro" id="IPR012677">
    <property type="entry name" value="Nucleotide-bd_a/b_plait_sf"/>
</dbReference>
<comment type="caution">
    <text evidence="5">The sequence shown here is derived from an EMBL/GenBank/DDBJ whole genome shotgun (WGS) entry which is preliminary data.</text>
</comment>
<feature type="domain" description="RRM" evidence="4">
    <location>
        <begin position="107"/>
        <end position="187"/>
    </location>
</feature>
<evidence type="ECO:0000256" key="3">
    <source>
        <dbReference type="PROSITE-ProRule" id="PRU00176"/>
    </source>
</evidence>
<dbReference type="InterPro" id="IPR000504">
    <property type="entry name" value="RRM_dom"/>
</dbReference>
<keyword evidence="1" id="KW-0677">Repeat</keyword>
<dbReference type="PROSITE" id="PS50102">
    <property type="entry name" value="RRM"/>
    <property type="match status" value="2"/>
</dbReference>
<feature type="domain" description="RRM" evidence="4">
    <location>
        <begin position="6"/>
        <end position="98"/>
    </location>
</feature>
<dbReference type="Proteomes" id="UP001470230">
    <property type="component" value="Unassembled WGS sequence"/>
</dbReference>
<evidence type="ECO:0000256" key="2">
    <source>
        <dbReference type="ARBA" id="ARBA00022884"/>
    </source>
</evidence>
<dbReference type="Pfam" id="PF00076">
    <property type="entry name" value="RRM_1"/>
    <property type="match status" value="2"/>
</dbReference>
<dbReference type="InterPro" id="IPR002343">
    <property type="entry name" value="Hud_Sxl_RNA"/>
</dbReference>
<organism evidence="5 6">
    <name type="scientific">Tritrichomonas musculus</name>
    <dbReference type="NCBI Taxonomy" id="1915356"/>
    <lineage>
        <taxon>Eukaryota</taxon>
        <taxon>Metamonada</taxon>
        <taxon>Parabasalia</taxon>
        <taxon>Tritrichomonadida</taxon>
        <taxon>Tritrichomonadidae</taxon>
        <taxon>Tritrichomonas</taxon>
    </lineage>
</organism>
<dbReference type="InterPro" id="IPR035979">
    <property type="entry name" value="RBD_domain_sf"/>
</dbReference>
<name>A0ABR2H2G5_9EUKA</name>
<keyword evidence="6" id="KW-1185">Reference proteome</keyword>
<evidence type="ECO:0000256" key="1">
    <source>
        <dbReference type="ARBA" id="ARBA00022737"/>
    </source>
</evidence>
<sequence>MKSSLTNLCFKNLPSDFEKQDLIFLCKQYGFIQSAKIMFDLKTGKSKGLGFVCFESPFSATIAKEKLNGTWISKNFLYQNDYKANNHSKKISVSYAITKENKGKVSNSIIVSSLPLFYRKKEIHDLFSKYGEIMTIHMIIDSKRKAYHGKAIIVYRTSIEAENASKHLNNIKLTNDSWPLFIQFYDKSNQIITDKNGRSPTEENASLDNCFGVEIKKPLKKERIFDFHQINEKIIQEKINDENFCRDQEMELFMFKMIAEEEY</sequence>
<dbReference type="SUPFAM" id="SSF54928">
    <property type="entry name" value="RNA-binding domain, RBD"/>
    <property type="match status" value="2"/>
</dbReference>
<evidence type="ECO:0000313" key="6">
    <source>
        <dbReference type="Proteomes" id="UP001470230"/>
    </source>
</evidence>
<dbReference type="PRINTS" id="PR00961">
    <property type="entry name" value="HUDSXLRNA"/>
</dbReference>
<reference evidence="5 6" key="1">
    <citation type="submission" date="2024-04" db="EMBL/GenBank/DDBJ databases">
        <title>Tritrichomonas musculus Genome.</title>
        <authorList>
            <person name="Alves-Ferreira E."/>
            <person name="Grigg M."/>
            <person name="Lorenzi H."/>
            <person name="Galac M."/>
        </authorList>
    </citation>
    <scope>NUCLEOTIDE SEQUENCE [LARGE SCALE GENOMIC DNA]</scope>
    <source>
        <strain evidence="5 6">EAF2021</strain>
    </source>
</reference>